<sequence>MKMAGVEIGLLQESDESFAEHLALNSTFRRLEAWLFQMLPSGRPTTHHPARAKIQYDRQVMPFP</sequence>
<keyword evidence="2" id="KW-1185">Reference proteome</keyword>
<feature type="non-terminal residue" evidence="1">
    <location>
        <position position="64"/>
    </location>
</feature>
<evidence type="ECO:0000313" key="2">
    <source>
        <dbReference type="Proteomes" id="UP001637618"/>
    </source>
</evidence>
<comment type="caution">
    <text evidence="1">The sequence shown here is derived from an EMBL/GenBank/DDBJ whole genome shotgun (WGS) entry which is preliminary data.</text>
</comment>
<protein>
    <submittedName>
        <fullName evidence="1">Uncharacterized protein</fullName>
    </submittedName>
</protein>
<proteinExistence type="predicted"/>
<name>A0ACC7P7G8_9PSED</name>
<dbReference type="Proteomes" id="UP001637618">
    <property type="component" value="Unassembled WGS sequence"/>
</dbReference>
<dbReference type="EMBL" id="JAPEQY010000002">
    <property type="protein sequence ID" value="MFO2476243.1"/>
    <property type="molecule type" value="Genomic_DNA"/>
</dbReference>
<evidence type="ECO:0000313" key="1">
    <source>
        <dbReference type="EMBL" id="MFO2476243.1"/>
    </source>
</evidence>
<organism evidence="1 2">
    <name type="scientific">Pseudomonas imrae</name>
    <dbReference type="NCBI Taxonomy" id="2992837"/>
    <lineage>
        <taxon>Bacteria</taxon>
        <taxon>Pseudomonadati</taxon>
        <taxon>Pseudomonadota</taxon>
        <taxon>Gammaproteobacteria</taxon>
        <taxon>Pseudomonadales</taxon>
        <taxon>Pseudomonadaceae</taxon>
        <taxon>Pseudomonas</taxon>
    </lineage>
</organism>
<gene>
    <name evidence="1" type="ORF">OOJ96_02325</name>
</gene>
<accession>A0ACC7P7G8</accession>
<reference evidence="1" key="1">
    <citation type="submission" date="2022-11" db="EMBL/GenBank/DDBJ databases">
        <title>Draft genome sequences of strains of Pseudomonas imrae sp. nov.</title>
        <authorList>
            <person name="Salva Serra F."/>
            <person name="Nimje P."/>
            <person name="Moore E.R.B."/>
            <person name="Marathe N.P."/>
        </authorList>
    </citation>
    <scope>NUCLEOTIDE SEQUENCE</scope>
    <source>
        <strain evidence="1">15FMM2</strain>
    </source>
</reference>